<sequence>MNKTFFTLAFVCLFQMSFSQRKDFKEVSIDQLITETQFSSDDTDSIELIWWMPTEYWDVVFSQDDTVSASEKEAIISLLKDYVAVIAVKGKIGLFGGITYSPKDAVEDAMKVKFKDEILELVKEEDYNPDLLNFLSAIKPMLKNMLGSMGENMQILLYKDPGFKKILPVDPYGSDALHFILGDFKAKADLPLGSLLKEKVCKNCSKLLSGKWSYCPYDGTALSAAE</sequence>
<gene>
    <name evidence="1" type="ORF">FUA24_22230</name>
</gene>
<accession>A0A5D0HIB0</accession>
<protein>
    <submittedName>
        <fullName evidence="1">Uncharacterized protein</fullName>
    </submittedName>
</protein>
<reference evidence="1 2" key="1">
    <citation type="submission" date="2019-08" db="EMBL/GenBank/DDBJ databases">
        <title>Seonamhaeicola sediminis sp. nov., isolated from marine sediment.</title>
        <authorList>
            <person name="Cao W.R."/>
        </authorList>
    </citation>
    <scope>NUCLEOTIDE SEQUENCE [LARGE SCALE GENOMIC DNA]</scope>
    <source>
        <strain evidence="1 2">B011</strain>
    </source>
</reference>
<dbReference type="OrthoDB" id="5986339at2"/>
<name>A0A5D0HIB0_9FLAO</name>
<evidence type="ECO:0000313" key="2">
    <source>
        <dbReference type="Proteomes" id="UP000323930"/>
    </source>
</evidence>
<proteinExistence type="predicted"/>
<organism evidence="1 2">
    <name type="scientific">Seonamhaeicola marinus</name>
    <dbReference type="NCBI Taxonomy" id="1912246"/>
    <lineage>
        <taxon>Bacteria</taxon>
        <taxon>Pseudomonadati</taxon>
        <taxon>Bacteroidota</taxon>
        <taxon>Flavobacteriia</taxon>
        <taxon>Flavobacteriales</taxon>
        <taxon>Flavobacteriaceae</taxon>
    </lineage>
</organism>
<dbReference type="AlphaFoldDB" id="A0A5D0HIB0"/>
<dbReference type="EMBL" id="VSDQ01000729">
    <property type="protein sequence ID" value="TYA70009.1"/>
    <property type="molecule type" value="Genomic_DNA"/>
</dbReference>
<evidence type="ECO:0000313" key="1">
    <source>
        <dbReference type="EMBL" id="TYA70009.1"/>
    </source>
</evidence>
<keyword evidence="2" id="KW-1185">Reference proteome</keyword>
<comment type="caution">
    <text evidence="1">The sequence shown here is derived from an EMBL/GenBank/DDBJ whole genome shotgun (WGS) entry which is preliminary data.</text>
</comment>
<dbReference type="Proteomes" id="UP000323930">
    <property type="component" value="Unassembled WGS sequence"/>
</dbReference>
<dbReference type="RefSeq" id="WP_148545315.1">
    <property type="nucleotide sequence ID" value="NZ_VSDQ01000729.1"/>
</dbReference>